<gene>
    <name evidence="2" type="ORF">A2731_01190</name>
</gene>
<dbReference type="Gene3D" id="3.30.2010.10">
    <property type="entry name" value="Metalloproteases ('zincins'), catalytic domain"/>
    <property type="match status" value="1"/>
</dbReference>
<comment type="caution">
    <text evidence="2">The sequence shown here is derived from an EMBL/GenBank/DDBJ whole genome shotgun (WGS) entry which is preliminary data.</text>
</comment>
<proteinExistence type="predicted"/>
<evidence type="ECO:0000313" key="2">
    <source>
        <dbReference type="EMBL" id="OGY45986.1"/>
    </source>
</evidence>
<dbReference type="PANTHER" id="PTHR30399:SF1">
    <property type="entry name" value="UTP PYROPHOSPHATASE"/>
    <property type="match status" value="1"/>
</dbReference>
<evidence type="ECO:0000313" key="3">
    <source>
        <dbReference type="Proteomes" id="UP000176241"/>
    </source>
</evidence>
<name>A0A1G1Y2E1_9BACT</name>
<dbReference type="STRING" id="1797533.A2731_01190"/>
<protein>
    <recommendedName>
        <fullName evidence="1">YgjP-like metallopeptidase domain-containing protein</fullName>
    </recommendedName>
</protein>
<dbReference type="InterPro" id="IPR053136">
    <property type="entry name" value="UTP_pyrophosphatase-like"/>
</dbReference>
<sequence>MFEIKIDKIIRSKRKSIALVVVADATLIVRAPMKTTLEYIKELVWRKRLWINKKKSWVLKSGSPAKVKEFVDGEEFLYLGENYKLKIDSCDSIKLDGFLYFPAKYLNGSRLKSIFCRAKMIAWYKQEAKEIITERANLYSRLTGWKFKSISITSAQTRWGSCGAKGSINFAWKLIMAPLEVIDYVAVHELAHLAVRNHSAKFWDKVKAVFPDYKIRRKWLRDNRMKFEI</sequence>
<feature type="domain" description="YgjP-like metallopeptidase" evidence="1">
    <location>
        <begin position="15"/>
        <end position="222"/>
    </location>
</feature>
<dbReference type="Pfam" id="PF01863">
    <property type="entry name" value="YgjP-like"/>
    <property type="match status" value="1"/>
</dbReference>
<evidence type="ECO:0000259" key="1">
    <source>
        <dbReference type="Pfam" id="PF01863"/>
    </source>
</evidence>
<dbReference type="EMBL" id="MHIC01000006">
    <property type="protein sequence ID" value="OGY45986.1"/>
    <property type="molecule type" value="Genomic_DNA"/>
</dbReference>
<accession>A0A1G1Y2E1</accession>
<dbReference type="PANTHER" id="PTHR30399">
    <property type="entry name" value="UNCHARACTERIZED PROTEIN YGJP"/>
    <property type="match status" value="1"/>
</dbReference>
<dbReference type="AlphaFoldDB" id="A0A1G1Y2E1"/>
<organism evidence="2 3">
    <name type="scientific">Candidatus Buchananbacteria bacterium RIFCSPHIGHO2_01_FULL_39_8</name>
    <dbReference type="NCBI Taxonomy" id="1797533"/>
    <lineage>
        <taxon>Bacteria</taxon>
        <taxon>Candidatus Buchananiibacteriota</taxon>
    </lineage>
</organism>
<dbReference type="InterPro" id="IPR002725">
    <property type="entry name" value="YgjP-like_metallopeptidase"/>
</dbReference>
<dbReference type="CDD" id="cd07344">
    <property type="entry name" value="M48_yhfN_like"/>
    <property type="match status" value="1"/>
</dbReference>
<dbReference type="Proteomes" id="UP000176241">
    <property type="component" value="Unassembled WGS sequence"/>
</dbReference>
<reference evidence="2 3" key="1">
    <citation type="journal article" date="2016" name="Nat. Commun.">
        <title>Thousands of microbial genomes shed light on interconnected biogeochemical processes in an aquifer system.</title>
        <authorList>
            <person name="Anantharaman K."/>
            <person name="Brown C.T."/>
            <person name="Hug L.A."/>
            <person name="Sharon I."/>
            <person name="Castelle C.J."/>
            <person name="Probst A.J."/>
            <person name="Thomas B.C."/>
            <person name="Singh A."/>
            <person name="Wilkins M.J."/>
            <person name="Karaoz U."/>
            <person name="Brodie E.L."/>
            <person name="Williams K.H."/>
            <person name="Hubbard S.S."/>
            <person name="Banfield J.F."/>
        </authorList>
    </citation>
    <scope>NUCLEOTIDE SEQUENCE [LARGE SCALE GENOMIC DNA]</scope>
</reference>